<keyword evidence="2" id="KW-0813">Transport</keyword>
<proteinExistence type="predicted"/>
<feature type="transmembrane region" description="Helical" evidence="6">
    <location>
        <begin position="295"/>
        <end position="313"/>
    </location>
</feature>
<feature type="transmembrane region" description="Helical" evidence="6">
    <location>
        <begin position="205"/>
        <end position="232"/>
    </location>
</feature>
<dbReference type="PROSITE" id="PS50850">
    <property type="entry name" value="MFS"/>
    <property type="match status" value="1"/>
</dbReference>
<evidence type="ECO:0000259" key="7">
    <source>
        <dbReference type="PROSITE" id="PS50850"/>
    </source>
</evidence>
<feature type="transmembrane region" description="Helical" evidence="6">
    <location>
        <begin position="269"/>
        <end position="289"/>
    </location>
</feature>
<dbReference type="Proteomes" id="UP000789845">
    <property type="component" value="Unassembled WGS sequence"/>
</dbReference>
<gene>
    <name evidence="8" type="primary">yfcJ</name>
    <name evidence="8" type="ORF">NEOCIP111885_03345</name>
</gene>
<reference evidence="8" key="1">
    <citation type="submission" date="2021-10" db="EMBL/GenBank/DDBJ databases">
        <authorList>
            <person name="Criscuolo A."/>
        </authorList>
    </citation>
    <scope>NUCLEOTIDE SEQUENCE</scope>
    <source>
        <strain evidence="8">CIP111885</strain>
    </source>
</reference>
<dbReference type="GO" id="GO:0005886">
    <property type="term" value="C:plasma membrane"/>
    <property type="evidence" value="ECO:0007669"/>
    <property type="project" value="UniProtKB-SubCell"/>
</dbReference>
<feature type="transmembrane region" description="Helical" evidence="6">
    <location>
        <begin position="362"/>
        <end position="381"/>
    </location>
</feature>
<feature type="transmembrane region" description="Helical" evidence="6">
    <location>
        <begin position="107"/>
        <end position="128"/>
    </location>
</feature>
<feature type="transmembrane region" description="Helical" evidence="6">
    <location>
        <begin position="334"/>
        <end position="356"/>
    </location>
</feature>
<keyword evidence="9" id="KW-1185">Reference proteome</keyword>
<feature type="transmembrane region" description="Helical" evidence="6">
    <location>
        <begin position="238"/>
        <end position="257"/>
    </location>
</feature>
<dbReference type="CDD" id="cd17489">
    <property type="entry name" value="MFS_YfcJ_like"/>
    <property type="match status" value="1"/>
</dbReference>
<dbReference type="InterPro" id="IPR036259">
    <property type="entry name" value="MFS_trans_sf"/>
</dbReference>
<dbReference type="InterPro" id="IPR020846">
    <property type="entry name" value="MFS_dom"/>
</dbReference>
<dbReference type="SUPFAM" id="SSF103473">
    <property type="entry name" value="MFS general substrate transporter"/>
    <property type="match status" value="1"/>
</dbReference>
<feature type="transmembrane region" description="Helical" evidence="6">
    <location>
        <begin position="140"/>
        <end position="159"/>
    </location>
</feature>
<evidence type="ECO:0000256" key="1">
    <source>
        <dbReference type="ARBA" id="ARBA00004651"/>
    </source>
</evidence>
<feature type="domain" description="Major facilitator superfamily (MFS) profile" evidence="7">
    <location>
        <begin position="11"/>
        <end position="385"/>
    </location>
</feature>
<evidence type="ECO:0000256" key="3">
    <source>
        <dbReference type="ARBA" id="ARBA00022692"/>
    </source>
</evidence>
<dbReference type="InterPro" id="IPR011701">
    <property type="entry name" value="MFS"/>
</dbReference>
<dbReference type="GO" id="GO:0022857">
    <property type="term" value="F:transmembrane transporter activity"/>
    <property type="evidence" value="ECO:0007669"/>
    <property type="project" value="InterPro"/>
</dbReference>
<dbReference type="RefSeq" id="WP_230497835.1">
    <property type="nucleotide sequence ID" value="NZ_CAKJTG010000021.1"/>
</dbReference>
<organism evidence="8 9">
    <name type="scientific">Pseudoneobacillus rhizosphaerae</name>
    <dbReference type="NCBI Taxonomy" id="2880968"/>
    <lineage>
        <taxon>Bacteria</taxon>
        <taxon>Bacillati</taxon>
        <taxon>Bacillota</taxon>
        <taxon>Bacilli</taxon>
        <taxon>Bacillales</taxon>
        <taxon>Bacillaceae</taxon>
        <taxon>Pseudoneobacillus</taxon>
    </lineage>
</organism>
<evidence type="ECO:0000256" key="5">
    <source>
        <dbReference type="ARBA" id="ARBA00023136"/>
    </source>
</evidence>
<feature type="transmembrane region" description="Helical" evidence="6">
    <location>
        <begin position="165"/>
        <end position="185"/>
    </location>
</feature>
<feature type="transmembrane region" description="Helical" evidence="6">
    <location>
        <begin position="12"/>
        <end position="36"/>
    </location>
</feature>
<dbReference type="InterPro" id="IPR052714">
    <property type="entry name" value="MFS_Exporter"/>
</dbReference>
<dbReference type="Gene3D" id="1.20.1250.20">
    <property type="entry name" value="MFS general substrate transporter like domains"/>
    <property type="match status" value="2"/>
</dbReference>
<keyword evidence="4 6" id="KW-1133">Transmembrane helix</keyword>
<feature type="transmembrane region" description="Helical" evidence="6">
    <location>
        <begin position="78"/>
        <end position="95"/>
    </location>
</feature>
<dbReference type="PANTHER" id="PTHR23531:SF2">
    <property type="entry name" value="PERMEASE"/>
    <property type="match status" value="1"/>
</dbReference>
<dbReference type="PANTHER" id="PTHR23531">
    <property type="entry name" value="QUINOLENE RESISTANCE PROTEIN NORA"/>
    <property type="match status" value="1"/>
</dbReference>
<protein>
    <submittedName>
        <fullName evidence="8">MFS-type transporter YfcJ</fullName>
    </submittedName>
</protein>
<feature type="transmembrane region" description="Helical" evidence="6">
    <location>
        <begin position="48"/>
        <end position="66"/>
    </location>
</feature>
<keyword evidence="5 6" id="KW-0472">Membrane</keyword>
<evidence type="ECO:0000256" key="6">
    <source>
        <dbReference type="SAM" id="Phobius"/>
    </source>
</evidence>
<accession>A0A9C7LBM5</accession>
<name>A0A9C7LBM5_9BACI</name>
<dbReference type="EMBL" id="CAKJTG010000021">
    <property type="protein sequence ID" value="CAG9609602.1"/>
    <property type="molecule type" value="Genomic_DNA"/>
</dbReference>
<evidence type="ECO:0000256" key="4">
    <source>
        <dbReference type="ARBA" id="ARBA00022989"/>
    </source>
</evidence>
<comment type="subcellular location">
    <subcellularLocation>
        <location evidence="1">Cell membrane</location>
        <topology evidence="1">Multi-pass membrane protein</topology>
    </subcellularLocation>
</comment>
<evidence type="ECO:0000313" key="9">
    <source>
        <dbReference type="Proteomes" id="UP000789845"/>
    </source>
</evidence>
<evidence type="ECO:0000256" key="2">
    <source>
        <dbReference type="ARBA" id="ARBA00022448"/>
    </source>
</evidence>
<evidence type="ECO:0000313" key="8">
    <source>
        <dbReference type="EMBL" id="CAG9609602.1"/>
    </source>
</evidence>
<keyword evidence="3 6" id="KW-0812">Transmembrane</keyword>
<dbReference type="Pfam" id="PF07690">
    <property type="entry name" value="MFS_1"/>
    <property type="match status" value="1"/>
</dbReference>
<sequence length="397" mass="43079">MEQSTRLWTKDFIGISLSNFFLFMTFYFLLVSLPVLVIQQFGSSKTEAGLITTVFLFSAILIRPLAGYAIEKLGYKKIFITSLVIFLGSSTLYFFAETMVTLLVVRFLHGIGFGMATTAAGGIVATIIPKSRSGEGMGYFIMSASMAMVLGPFIGLTAIQQGDPTVLYSISVLCSLLALITGLIIRFPVIDAMETVRSDFRFQNFFATAAIPIAIVGAFFAIVYSGILSFVSVYAKEIGLIEVSSFFFVVYAVVLLLSRPFTGKWFDLYGPNVIIYPAIVVFAIGMYVLSGSHTAVGFLISAALIGIGYGTIFPSLQTIAIQKVAPSKKGMATATFLSIFDIGIGFGSFIVGMIVAEVGFRSFYLSSSLYVLAGIIVYFVLHSRKQNAQKTKQEVSV</sequence>
<comment type="caution">
    <text evidence="8">The sequence shown here is derived from an EMBL/GenBank/DDBJ whole genome shotgun (WGS) entry which is preliminary data.</text>
</comment>
<dbReference type="AlphaFoldDB" id="A0A9C7LBM5"/>